<name>A0A8S5UM09_9CAUD</name>
<dbReference type="Pfam" id="PF16805">
    <property type="entry name" value="Trans_coact"/>
    <property type="match status" value="1"/>
</dbReference>
<dbReference type="EMBL" id="BK016109">
    <property type="protein sequence ID" value="DAF95414.1"/>
    <property type="molecule type" value="Genomic_DNA"/>
</dbReference>
<dbReference type="InterPro" id="IPR042071">
    <property type="entry name" value="Trans_coact_sf"/>
</dbReference>
<accession>A0A8S5UM09</accession>
<sequence length="59" mass="6990">MLEAIIDWLEDKDIDYHDFQDQVSEVLINRLKMESVKLNVIKDDSSNRASDLHKLFLEL</sequence>
<dbReference type="InterPro" id="IPR031836">
    <property type="entry name" value="Trans_coact"/>
</dbReference>
<proteinExistence type="predicted"/>
<dbReference type="Gene3D" id="1.10.10.2850">
    <property type="entry name" value="Phage late-transcription coactivator-like"/>
    <property type="match status" value="1"/>
</dbReference>
<evidence type="ECO:0000313" key="1">
    <source>
        <dbReference type="EMBL" id="DAF95414.1"/>
    </source>
</evidence>
<organism evidence="1">
    <name type="scientific">Myoviridae sp. ctCo31</name>
    <dbReference type="NCBI Taxonomy" id="2825053"/>
    <lineage>
        <taxon>Viruses</taxon>
        <taxon>Duplodnaviria</taxon>
        <taxon>Heunggongvirae</taxon>
        <taxon>Uroviricota</taxon>
        <taxon>Caudoviricetes</taxon>
    </lineage>
</organism>
<protein>
    <submittedName>
        <fullName evidence="1">Late-transcription coactivator</fullName>
    </submittedName>
</protein>
<reference evidence="1" key="1">
    <citation type="journal article" date="2021" name="Proc. Natl. Acad. Sci. U.S.A.">
        <title>A Catalog of Tens of Thousands of Viruses from Human Metagenomes Reveals Hidden Associations with Chronic Diseases.</title>
        <authorList>
            <person name="Tisza M.J."/>
            <person name="Buck C.B."/>
        </authorList>
    </citation>
    <scope>NUCLEOTIDE SEQUENCE</scope>
    <source>
        <strain evidence="1">CtCo31</strain>
    </source>
</reference>